<accession>A0A7T0FXW5</accession>
<reference evidence="1 2" key="1">
    <citation type="journal article" date="2020" name="Sci. Rep.">
        <title>Morphology, ultrastructure, genomics, and phylogeny of Euplotes vanleeuwenhoeki sp. nov. and its ultra-reduced endosymbiont Candidatus Pinguicoccus supinus sp. nov.</title>
        <authorList>
            <person name="Serra V."/>
            <person name="Gammuto L."/>
            <person name="Nitla V."/>
            <person name="Castelli M."/>
            <person name="Lanzoni O."/>
            <person name="Sassera D."/>
            <person name="Bandi C."/>
            <person name="Sandeep B.V."/>
            <person name="Verni F."/>
            <person name="Modeo L."/>
            <person name="Petroni G."/>
        </authorList>
    </citation>
    <scope>NUCLEOTIDE SEQUENCE [LARGE SCALE GENOMIC DNA]</scope>
    <source>
        <strain evidence="1 2">KKR18_Esm</strain>
    </source>
</reference>
<keyword evidence="2" id="KW-1185">Reference proteome</keyword>
<dbReference type="EMBL" id="CP039370">
    <property type="protein sequence ID" value="QPJ58464.1"/>
    <property type="molecule type" value="Genomic_DNA"/>
</dbReference>
<sequence>MYKLNLLFFKKKGFNESNILKSTKYISNLMITNSLTIKSVIYLGKKELLISSINSSMEAYLATITFQVPINFYKNKILNYIVRNLKLNLKVDKFFIEKNVF</sequence>
<gene>
    <name evidence="1" type="ORF">E5P55_00550</name>
</gene>
<dbReference type="AlphaFoldDB" id="A0A7T0FXW5"/>
<dbReference type="KEGG" id="psup:E5P55_00550"/>
<evidence type="ECO:0000313" key="2">
    <source>
        <dbReference type="Proteomes" id="UP000594451"/>
    </source>
</evidence>
<evidence type="ECO:0000313" key="1">
    <source>
        <dbReference type="EMBL" id="QPJ58464.1"/>
    </source>
</evidence>
<proteinExistence type="predicted"/>
<dbReference type="Proteomes" id="UP000594451">
    <property type="component" value="Chromosome"/>
</dbReference>
<protein>
    <submittedName>
        <fullName evidence="1">Uncharacterized protein</fullName>
    </submittedName>
</protein>
<organism evidence="1 2">
    <name type="scientific">Candidatus Pinguicoccus supinus</name>
    <dbReference type="NCBI Taxonomy" id="2529394"/>
    <lineage>
        <taxon>Bacteria</taxon>
        <taxon>Pseudomonadati</taxon>
        <taxon>Verrucomicrobiota</taxon>
        <taxon>Candidatus Pinguicoccus</taxon>
    </lineage>
</organism>
<name>A0A7T0FXW5_9BACT</name>